<dbReference type="RefSeq" id="XP_040630102.1">
    <property type="nucleotide sequence ID" value="XM_040775783.1"/>
</dbReference>
<evidence type="ECO:0000256" key="2">
    <source>
        <dbReference type="ARBA" id="ARBA00007117"/>
    </source>
</evidence>
<dbReference type="Proteomes" id="UP000030653">
    <property type="component" value="Unassembled WGS sequence"/>
</dbReference>
<name>M5GEF9_DACPD</name>
<evidence type="ECO:0000256" key="7">
    <source>
        <dbReference type="SAM" id="MobiDB-lite"/>
    </source>
</evidence>
<dbReference type="GeneID" id="63690845"/>
<sequence>MDHASSDREFLDTVPGEIAFFRGIMQARPVGINRHFHMLTVQQHIKDATKRSVTVPVLWDKLHALYDLEKLENMDVSEEDESPPQMEIPLPNDDKTPNLSSPAVRKVIFHPHFREEFFLPQEEYDLLVAERRLKELPSSADESTTRPSRRNLRGKERNAGLVSGDSESSELTEGDGDQDAKADESMDDRGHPIRHGRQPTKQTRKTAQVSAKARGIPKAEHVKRRKRWTSKP</sequence>
<dbReference type="InterPro" id="IPR012423">
    <property type="entry name" value="Eaf7/MRGBP"/>
</dbReference>
<gene>
    <name evidence="8" type="ORF">DACRYDRAFT_65406</name>
</gene>
<dbReference type="STRING" id="1858805.M5GEF9"/>
<evidence type="ECO:0000256" key="5">
    <source>
        <dbReference type="ARBA" id="ARBA00023163"/>
    </source>
</evidence>
<comment type="subcellular location">
    <subcellularLocation>
        <location evidence="1">Nucleus</location>
    </subcellularLocation>
</comment>
<dbReference type="OrthoDB" id="5595141at2759"/>
<keyword evidence="5" id="KW-0804">Transcription</keyword>
<dbReference type="AlphaFoldDB" id="M5GEF9"/>
<evidence type="ECO:0000313" key="8">
    <source>
        <dbReference type="EMBL" id="EJU03208.1"/>
    </source>
</evidence>
<feature type="compositionally biased region" description="Acidic residues" evidence="7">
    <location>
        <begin position="167"/>
        <end position="177"/>
    </location>
</feature>
<evidence type="ECO:0000313" key="9">
    <source>
        <dbReference type="Proteomes" id="UP000030653"/>
    </source>
</evidence>
<evidence type="ECO:0008006" key="10">
    <source>
        <dbReference type="Google" id="ProtNLM"/>
    </source>
</evidence>
<dbReference type="PANTHER" id="PTHR13581">
    <property type="entry name" value="MRG-BINDING PROTEIN"/>
    <property type="match status" value="1"/>
</dbReference>
<feature type="region of interest" description="Disordered" evidence="7">
    <location>
        <begin position="75"/>
        <end position="99"/>
    </location>
</feature>
<feature type="compositionally biased region" description="Basic residues" evidence="7">
    <location>
        <begin position="192"/>
        <end position="204"/>
    </location>
</feature>
<proteinExistence type="inferred from homology"/>
<organism evidence="8 9">
    <name type="scientific">Dacryopinax primogenitus (strain DJM 731)</name>
    <name type="common">Brown rot fungus</name>
    <dbReference type="NCBI Taxonomy" id="1858805"/>
    <lineage>
        <taxon>Eukaryota</taxon>
        <taxon>Fungi</taxon>
        <taxon>Dikarya</taxon>
        <taxon>Basidiomycota</taxon>
        <taxon>Agaricomycotina</taxon>
        <taxon>Dacrymycetes</taxon>
        <taxon>Dacrymycetales</taxon>
        <taxon>Dacrymycetaceae</taxon>
        <taxon>Dacryopinax</taxon>
    </lineage>
</organism>
<dbReference type="PANTHER" id="PTHR13581:SF5">
    <property type="entry name" value="MRG_MORF4L-BINDING PROTEIN"/>
    <property type="match status" value="1"/>
</dbReference>
<dbReference type="GO" id="GO:0005634">
    <property type="term" value="C:nucleus"/>
    <property type="evidence" value="ECO:0007669"/>
    <property type="project" value="UniProtKB-SubCell"/>
</dbReference>
<evidence type="ECO:0000256" key="3">
    <source>
        <dbReference type="ARBA" id="ARBA00022853"/>
    </source>
</evidence>
<comment type="similarity">
    <text evidence="2">Belongs to the EAF7 family.</text>
</comment>
<protein>
    <recommendedName>
        <fullName evidence="10">CT20-domain-containing protein</fullName>
    </recommendedName>
</protein>
<dbReference type="GO" id="GO:0006357">
    <property type="term" value="P:regulation of transcription by RNA polymerase II"/>
    <property type="evidence" value="ECO:0007669"/>
    <property type="project" value="TreeGrafter"/>
</dbReference>
<feature type="compositionally biased region" description="Basic and acidic residues" evidence="7">
    <location>
        <begin position="178"/>
        <end position="191"/>
    </location>
</feature>
<dbReference type="EMBL" id="JH795860">
    <property type="protein sequence ID" value="EJU03208.1"/>
    <property type="molecule type" value="Genomic_DNA"/>
</dbReference>
<dbReference type="Pfam" id="PF07904">
    <property type="entry name" value="Eaf7"/>
    <property type="match status" value="1"/>
</dbReference>
<accession>M5GEF9</accession>
<dbReference type="GO" id="GO:0006325">
    <property type="term" value="P:chromatin organization"/>
    <property type="evidence" value="ECO:0007669"/>
    <property type="project" value="UniProtKB-KW"/>
</dbReference>
<feature type="compositionally biased region" description="Basic residues" evidence="7">
    <location>
        <begin position="221"/>
        <end position="232"/>
    </location>
</feature>
<feature type="region of interest" description="Disordered" evidence="7">
    <location>
        <begin position="136"/>
        <end position="232"/>
    </location>
</feature>
<evidence type="ECO:0000256" key="6">
    <source>
        <dbReference type="ARBA" id="ARBA00023242"/>
    </source>
</evidence>
<keyword evidence="4" id="KW-0805">Transcription regulation</keyword>
<reference evidence="8 9" key="1">
    <citation type="journal article" date="2012" name="Science">
        <title>The Paleozoic origin of enzymatic lignin decomposition reconstructed from 31 fungal genomes.</title>
        <authorList>
            <person name="Floudas D."/>
            <person name="Binder M."/>
            <person name="Riley R."/>
            <person name="Barry K."/>
            <person name="Blanchette R.A."/>
            <person name="Henrissat B."/>
            <person name="Martinez A.T."/>
            <person name="Otillar R."/>
            <person name="Spatafora J.W."/>
            <person name="Yadav J.S."/>
            <person name="Aerts A."/>
            <person name="Benoit I."/>
            <person name="Boyd A."/>
            <person name="Carlson A."/>
            <person name="Copeland A."/>
            <person name="Coutinho P.M."/>
            <person name="de Vries R.P."/>
            <person name="Ferreira P."/>
            <person name="Findley K."/>
            <person name="Foster B."/>
            <person name="Gaskell J."/>
            <person name="Glotzer D."/>
            <person name="Gorecki P."/>
            <person name="Heitman J."/>
            <person name="Hesse C."/>
            <person name="Hori C."/>
            <person name="Igarashi K."/>
            <person name="Jurgens J.A."/>
            <person name="Kallen N."/>
            <person name="Kersten P."/>
            <person name="Kohler A."/>
            <person name="Kuees U."/>
            <person name="Kumar T.K.A."/>
            <person name="Kuo A."/>
            <person name="LaButti K."/>
            <person name="Larrondo L.F."/>
            <person name="Lindquist E."/>
            <person name="Ling A."/>
            <person name="Lombard V."/>
            <person name="Lucas S."/>
            <person name="Lundell T."/>
            <person name="Martin R."/>
            <person name="McLaughlin D.J."/>
            <person name="Morgenstern I."/>
            <person name="Morin E."/>
            <person name="Murat C."/>
            <person name="Nagy L.G."/>
            <person name="Nolan M."/>
            <person name="Ohm R.A."/>
            <person name="Patyshakuliyeva A."/>
            <person name="Rokas A."/>
            <person name="Ruiz-Duenas F.J."/>
            <person name="Sabat G."/>
            <person name="Salamov A."/>
            <person name="Samejima M."/>
            <person name="Schmutz J."/>
            <person name="Slot J.C."/>
            <person name="St John F."/>
            <person name="Stenlid J."/>
            <person name="Sun H."/>
            <person name="Sun S."/>
            <person name="Syed K."/>
            <person name="Tsang A."/>
            <person name="Wiebenga A."/>
            <person name="Young D."/>
            <person name="Pisabarro A."/>
            <person name="Eastwood D.C."/>
            <person name="Martin F."/>
            <person name="Cullen D."/>
            <person name="Grigoriev I.V."/>
            <person name="Hibbett D.S."/>
        </authorList>
    </citation>
    <scope>NUCLEOTIDE SEQUENCE [LARGE SCALE GENOMIC DNA]</scope>
    <source>
        <strain evidence="8 9">DJM-731 SS1</strain>
    </source>
</reference>
<keyword evidence="3" id="KW-0156">Chromatin regulator</keyword>
<evidence type="ECO:0000256" key="4">
    <source>
        <dbReference type="ARBA" id="ARBA00023015"/>
    </source>
</evidence>
<keyword evidence="9" id="KW-1185">Reference proteome</keyword>
<dbReference type="GO" id="GO:0035267">
    <property type="term" value="C:NuA4 histone acetyltransferase complex"/>
    <property type="evidence" value="ECO:0007669"/>
    <property type="project" value="TreeGrafter"/>
</dbReference>
<dbReference type="HOGENOM" id="CLU_1194848_0_0_1"/>
<keyword evidence="6" id="KW-0539">Nucleus</keyword>
<evidence type="ECO:0000256" key="1">
    <source>
        <dbReference type="ARBA" id="ARBA00004123"/>
    </source>
</evidence>